<accession>A0ABP8TWL4</accession>
<feature type="chain" id="PRO_5046382123" description="Peptidase A2 domain-containing protein" evidence="1">
    <location>
        <begin position="22"/>
        <end position="192"/>
    </location>
</feature>
<evidence type="ECO:0000313" key="3">
    <source>
        <dbReference type="Proteomes" id="UP001500212"/>
    </source>
</evidence>
<dbReference type="Gene3D" id="2.40.70.10">
    <property type="entry name" value="Acid Proteases"/>
    <property type="match status" value="1"/>
</dbReference>
<dbReference type="EMBL" id="BAABHJ010000028">
    <property type="protein sequence ID" value="GAA4615424.1"/>
    <property type="molecule type" value="Genomic_DNA"/>
</dbReference>
<gene>
    <name evidence="2" type="ORF">GCM10023195_67950</name>
</gene>
<proteinExistence type="predicted"/>
<keyword evidence="1" id="KW-0732">Signal</keyword>
<keyword evidence="3" id="KW-1185">Reference proteome</keyword>
<dbReference type="SUPFAM" id="SSF50630">
    <property type="entry name" value="Acid proteases"/>
    <property type="match status" value="1"/>
</dbReference>
<dbReference type="InterPro" id="IPR021109">
    <property type="entry name" value="Peptidase_aspartic_dom_sf"/>
</dbReference>
<dbReference type="PROSITE" id="PS00141">
    <property type="entry name" value="ASP_PROTEASE"/>
    <property type="match status" value="1"/>
</dbReference>
<dbReference type="InterPro" id="IPR001969">
    <property type="entry name" value="Aspartic_peptidase_AS"/>
</dbReference>
<name>A0ABP8TWL4_9ACTN</name>
<organism evidence="2 3">
    <name type="scientific">Actinoallomurus liliacearum</name>
    <dbReference type="NCBI Taxonomy" id="1080073"/>
    <lineage>
        <taxon>Bacteria</taxon>
        <taxon>Bacillati</taxon>
        <taxon>Actinomycetota</taxon>
        <taxon>Actinomycetes</taxon>
        <taxon>Streptosporangiales</taxon>
        <taxon>Thermomonosporaceae</taxon>
        <taxon>Actinoallomurus</taxon>
    </lineage>
</organism>
<comment type="caution">
    <text evidence="2">The sequence shown here is derived from an EMBL/GenBank/DDBJ whole genome shotgun (WGS) entry which is preliminary data.</text>
</comment>
<dbReference type="CDD" id="cd05483">
    <property type="entry name" value="retropepsin_like_bacteria"/>
    <property type="match status" value="1"/>
</dbReference>
<dbReference type="PROSITE" id="PS51257">
    <property type="entry name" value="PROKAR_LIPOPROTEIN"/>
    <property type="match status" value="1"/>
</dbReference>
<evidence type="ECO:0008006" key="4">
    <source>
        <dbReference type="Google" id="ProtNLM"/>
    </source>
</evidence>
<protein>
    <recommendedName>
        <fullName evidence="4">Peptidase A2 domain-containing protein</fullName>
    </recommendedName>
</protein>
<reference evidence="3" key="1">
    <citation type="journal article" date="2019" name="Int. J. Syst. Evol. Microbiol.">
        <title>The Global Catalogue of Microorganisms (GCM) 10K type strain sequencing project: providing services to taxonomists for standard genome sequencing and annotation.</title>
        <authorList>
            <consortium name="The Broad Institute Genomics Platform"/>
            <consortium name="The Broad Institute Genome Sequencing Center for Infectious Disease"/>
            <person name="Wu L."/>
            <person name="Ma J."/>
        </authorList>
    </citation>
    <scope>NUCLEOTIDE SEQUENCE [LARGE SCALE GENOMIC DNA]</scope>
    <source>
        <strain evidence="3">JCM 17938</strain>
    </source>
</reference>
<dbReference type="Proteomes" id="UP001500212">
    <property type="component" value="Unassembled WGS sequence"/>
</dbReference>
<feature type="signal peptide" evidence="1">
    <location>
        <begin position="1"/>
        <end position="21"/>
    </location>
</feature>
<dbReference type="Pfam" id="PF13650">
    <property type="entry name" value="Asp_protease_2"/>
    <property type="match status" value="1"/>
</dbReference>
<sequence>MSRTMITGLLLAAALPMAAGCAETHARPTADLSVGTPAASARARASAVGSAPGSLGVPLPSDTDQSFSLPMRVIRNGGGTLVFVPIRVNGMGPYEFVLDTGSSNSSVDRSLVRRLALPRTGQEHRVQGVTGSGMVPIVKVRSWTLGGVPLRATSLAVVDLNMGVAGLLGSDELRHFSSVTLDFSRDRINFRK</sequence>
<dbReference type="InterPro" id="IPR034122">
    <property type="entry name" value="Retropepsin-like_bacterial"/>
</dbReference>
<evidence type="ECO:0000256" key="1">
    <source>
        <dbReference type="SAM" id="SignalP"/>
    </source>
</evidence>
<evidence type="ECO:0000313" key="2">
    <source>
        <dbReference type="EMBL" id="GAA4615424.1"/>
    </source>
</evidence>
<dbReference type="RefSeq" id="WP_345363765.1">
    <property type="nucleotide sequence ID" value="NZ_BAABHJ010000028.1"/>
</dbReference>